<evidence type="ECO:0000256" key="4">
    <source>
        <dbReference type="HAMAP-Rule" id="MF_03009"/>
    </source>
</evidence>
<dbReference type="Proteomes" id="UP000078561">
    <property type="component" value="Unassembled WGS sequence"/>
</dbReference>
<evidence type="ECO:0000256" key="3">
    <source>
        <dbReference type="ARBA" id="ARBA00022917"/>
    </source>
</evidence>
<dbReference type="OrthoDB" id="20381at2759"/>
<evidence type="ECO:0000313" key="7">
    <source>
        <dbReference type="Proteomes" id="UP000078561"/>
    </source>
</evidence>
<dbReference type="GO" id="GO:0001732">
    <property type="term" value="P:formation of cytoplasmic translation initiation complex"/>
    <property type="evidence" value="ECO:0007669"/>
    <property type="project" value="UniProtKB-UniRule"/>
</dbReference>
<feature type="compositionally biased region" description="Acidic residues" evidence="5">
    <location>
        <begin position="1"/>
        <end position="10"/>
    </location>
</feature>
<keyword evidence="3 4" id="KW-0648">Protein biosynthesis</keyword>
<dbReference type="InParanoid" id="A0A163ME82"/>
<dbReference type="GO" id="GO:0003743">
    <property type="term" value="F:translation initiation factor activity"/>
    <property type="evidence" value="ECO:0007669"/>
    <property type="project" value="UniProtKB-UniRule"/>
</dbReference>
<proteinExistence type="inferred from homology"/>
<sequence>MSDWEEEQEFEVAIPKKQKWDDEDEDDEVKDSWEESDEEVEEKKPAPVIKKKVPLAQKIAEKKAAEEAKKLEMEAKKKEMEAMEDETEEEKFERKERQRQLELESDLVHATDLFAGASVTKPKAEESVESMTPKTRVEFEAYRKRLAEIILANSVSGRKSMHYATFVDQLTRDLAGPLKDMDVRKAASTLNSLANDKQRQAKEATKTKKKGKPTLAAAGKADALDEMDSYSNKYDDFDDFM</sequence>
<dbReference type="EMBL" id="LT554349">
    <property type="protein sequence ID" value="SAM04029.1"/>
    <property type="molecule type" value="Genomic_DNA"/>
</dbReference>
<evidence type="ECO:0000256" key="2">
    <source>
        <dbReference type="ARBA" id="ARBA00022540"/>
    </source>
</evidence>
<dbReference type="GO" id="GO:0033290">
    <property type="term" value="C:eukaryotic 48S preinitiation complex"/>
    <property type="evidence" value="ECO:0007669"/>
    <property type="project" value="UniProtKB-UniRule"/>
</dbReference>
<reference evidence="6" key="1">
    <citation type="submission" date="2016-04" db="EMBL/GenBank/DDBJ databases">
        <authorList>
            <person name="Evans L.H."/>
            <person name="Alamgir A."/>
            <person name="Owens N."/>
            <person name="Weber N.D."/>
            <person name="Virtaneva K."/>
            <person name="Barbian K."/>
            <person name="Babar A."/>
            <person name="Rosenke K."/>
        </authorList>
    </citation>
    <scope>NUCLEOTIDE SEQUENCE [LARGE SCALE GENOMIC DNA]</scope>
    <source>
        <strain evidence="6">CBS 101.48</strain>
    </source>
</reference>
<keyword evidence="2 4" id="KW-0396">Initiation factor</keyword>
<feature type="region of interest" description="Disordered" evidence="5">
    <location>
        <begin position="1"/>
        <end position="49"/>
    </location>
</feature>
<feature type="compositionally biased region" description="Acidic residues" evidence="5">
    <location>
        <begin position="21"/>
        <end position="40"/>
    </location>
</feature>
<feature type="region of interest" description="Disordered" evidence="5">
    <location>
        <begin position="189"/>
        <end position="222"/>
    </location>
</feature>
<dbReference type="Pfam" id="PF08597">
    <property type="entry name" value="eIF3_subunit"/>
    <property type="match status" value="1"/>
</dbReference>
<dbReference type="PANTHER" id="PTHR21681:SF0">
    <property type="entry name" value="EUKARYOTIC TRANSLATION INITIATION FACTOR 3 SUBUNIT J"/>
    <property type="match status" value="1"/>
</dbReference>
<evidence type="ECO:0000313" key="6">
    <source>
        <dbReference type="EMBL" id="SAM04029.1"/>
    </source>
</evidence>
<comment type="subcellular location">
    <subcellularLocation>
        <location evidence="4">Cytoplasm</location>
    </subcellularLocation>
</comment>
<evidence type="ECO:0000256" key="1">
    <source>
        <dbReference type="ARBA" id="ARBA00022490"/>
    </source>
</evidence>
<protein>
    <recommendedName>
        <fullName evidence="4">Eukaryotic translation initiation factor 3 subunit J</fullName>
        <shortName evidence="4">eIF3j</shortName>
    </recommendedName>
    <alternativeName>
        <fullName evidence="4">Eukaryotic translation initiation factor 3 30 kDa subunit homolog</fullName>
        <shortName evidence="4">eIF-3 30 kDa subunit homolog</shortName>
    </alternativeName>
</protein>
<dbReference type="AlphaFoldDB" id="A0A163ME82"/>
<keyword evidence="7" id="KW-1185">Reference proteome</keyword>
<keyword evidence="1 4" id="KW-0963">Cytoplasm</keyword>
<dbReference type="HAMAP" id="MF_03009">
    <property type="entry name" value="eIF3j"/>
    <property type="match status" value="1"/>
</dbReference>
<feature type="region of interest" description="Disordered" evidence="5">
    <location>
        <begin position="77"/>
        <end position="100"/>
    </location>
</feature>
<dbReference type="STRING" id="4829.A0A163ME82"/>
<comment type="function">
    <text evidence="4">Component of the eukaryotic translation initiation factor 3 (eIF-3) complex, which is involved in protein synthesis of a specialized repertoire of mRNAs and, together with other initiation factors, stimulates binding of mRNA and methionyl-tRNAi to the 40S ribosome. The eIF-3 complex specifically targets and initiates translation of a subset of mRNAs involved in cell proliferation.</text>
</comment>
<dbReference type="GO" id="GO:0016282">
    <property type="term" value="C:eukaryotic 43S preinitiation complex"/>
    <property type="evidence" value="ECO:0007669"/>
    <property type="project" value="UniProtKB-UniRule"/>
</dbReference>
<dbReference type="FunCoup" id="A0A163ME82">
    <property type="interactions" value="77"/>
</dbReference>
<dbReference type="PANTHER" id="PTHR21681">
    <property type="entry name" value="EUKARYOTIC TRANSLATION INITIATION FACTOR 3 SUBUNIT J"/>
    <property type="match status" value="1"/>
</dbReference>
<comment type="subunit">
    <text evidence="4">Component of the eukaryotic translation initiation factor 3 (eIF-3) complex.</text>
</comment>
<dbReference type="InterPro" id="IPR013906">
    <property type="entry name" value="eIF3j"/>
</dbReference>
<name>A0A163ME82_ABSGL</name>
<comment type="similarity">
    <text evidence="4">Belongs to the eIF-3 subunit J family.</text>
</comment>
<dbReference type="GO" id="GO:0005852">
    <property type="term" value="C:eukaryotic translation initiation factor 3 complex"/>
    <property type="evidence" value="ECO:0007669"/>
    <property type="project" value="UniProtKB-UniRule"/>
</dbReference>
<dbReference type="InterPro" id="IPR023194">
    <property type="entry name" value="eIF3-like_dom_sf"/>
</dbReference>
<dbReference type="Gene3D" id="1.10.246.60">
    <property type="entry name" value="Eukaryotic translation initiation factor 3 like domains"/>
    <property type="match status" value="1"/>
</dbReference>
<accession>A0A163ME82</accession>
<evidence type="ECO:0000256" key="5">
    <source>
        <dbReference type="SAM" id="MobiDB-lite"/>
    </source>
</evidence>
<dbReference type="OMA" id="KPHYALW"/>
<feature type="compositionally biased region" description="Basic and acidic residues" evidence="5">
    <location>
        <begin position="91"/>
        <end position="100"/>
    </location>
</feature>
<organism evidence="6">
    <name type="scientific">Absidia glauca</name>
    <name type="common">Pin mould</name>
    <dbReference type="NCBI Taxonomy" id="4829"/>
    <lineage>
        <taxon>Eukaryota</taxon>
        <taxon>Fungi</taxon>
        <taxon>Fungi incertae sedis</taxon>
        <taxon>Mucoromycota</taxon>
        <taxon>Mucoromycotina</taxon>
        <taxon>Mucoromycetes</taxon>
        <taxon>Mucorales</taxon>
        <taxon>Cunninghamellaceae</taxon>
        <taxon>Absidia</taxon>
    </lineage>
</organism>
<feature type="compositionally biased region" description="Basic and acidic residues" evidence="5">
    <location>
        <begin position="196"/>
        <end position="206"/>
    </location>
</feature>
<gene>
    <name evidence="6" type="primary">ABSGL_09889.1 scaffold 11783</name>
    <name evidence="4" type="synonym">HCR1</name>
</gene>